<feature type="compositionally biased region" description="Polar residues" evidence="6">
    <location>
        <begin position="55"/>
        <end position="72"/>
    </location>
</feature>
<evidence type="ECO:0000313" key="10">
    <source>
        <dbReference type="Proteomes" id="UP000290900"/>
    </source>
</evidence>
<dbReference type="InterPro" id="IPR040457">
    <property type="entry name" value="GCP_C"/>
</dbReference>
<dbReference type="GO" id="GO:0005874">
    <property type="term" value="C:microtubule"/>
    <property type="evidence" value="ECO:0007669"/>
    <property type="project" value="UniProtKB-KW"/>
</dbReference>
<dbReference type="GO" id="GO:0051321">
    <property type="term" value="P:meiotic cell cycle"/>
    <property type="evidence" value="ECO:0007669"/>
    <property type="project" value="TreeGrafter"/>
</dbReference>
<keyword evidence="3 5" id="KW-0493">Microtubule</keyword>
<dbReference type="STRING" id="13370.A0A448YHR0"/>
<dbReference type="AlphaFoldDB" id="A0A448YHR0"/>
<comment type="similarity">
    <text evidence="1 5">Belongs to the TUBGCP family.</text>
</comment>
<keyword evidence="4 5" id="KW-0206">Cytoskeleton</keyword>
<evidence type="ECO:0000256" key="1">
    <source>
        <dbReference type="ARBA" id="ARBA00010337"/>
    </source>
</evidence>
<dbReference type="GO" id="GO:0005816">
    <property type="term" value="C:spindle pole body"/>
    <property type="evidence" value="ECO:0007669"/>
    <property type="project" value="UniProtKB-ARBA"/>
</dbReference>
<dbReference type="GO" id="GO:0031122">
    <property type="term" value="P:cytoplasmic microtubule organization"/>
    <property type="evidence" value="ECO:0007669"/>
    <property type="project" value="TreeGrafter"/>
</dbReference>
<dbReference type="InParanoid" id="A0A448YHR0"/>
<dbReference type="EMBL" id="CAACVR010000004">
    <property type="protein sequence ID" value="VEU20437.1"/>
    <property type="molecule type" value="Genomic_DNA"/>
</dbReference>
<dbReference type="PANTHER" id="PTHR19302:SF33">
    <property type="entry name" value="GAMMA-TUBULIN COMPLEX COMPONENT 5"/>
    <property type="match status" value="1"/>
</dbReference>
<dbReference type="Pfam" id="PF17681">
    <property type="entry name" value="GCP_N_terminal"/>
    <property type="match status" value="1"/>
</dbReference>
<evidence type="ECO:0000256" key="6">
    <source>
        <dbReference type="SAM" id="MobiDB-lite"/>
    </source>
</evidence>
<evidence type="ECO:0000259" key="7">
    <source>
        <dbReference type="Pfam" id="PF04130"/>
    </source>
</evidence>
<dbReference type="Pfam" id="PF04130">
    <property type="entry name" value="GCP_C_terminal"/>
    <property type="match status" value="1"/>
</dbReference>
<dbReference type="InterPro" id="IPR042241">
    <property type="entry name" value="GCP_C_sf"/>
</dbReference>
<dbReference type="GO" id="GO:0007020">
    <property type="term" value="P:microtubule nucleation"/>
    <property type="evidence" value="ECO:0007669"/>
    <property type="project" value="InterPro"/>
</dbReference>
<feature type="domain" description="Gamma tubulin complex component protein N-terminal" evidence="8">
    <location>
        <begin position="105"/>
        <end position="384"/>
    </location>
</feature>
<evidence type="ECO:0000256" key="3">
    <source>
        <dbReference type="ARBA" id="ARBA00022701"/>
    </source>
</evidence>
<dbReference type="Gene3D" id="1.20.120.1900">
    <property type="entry name" value="Gamma-tubulin complex, C-terminal domain"/>
    <property type="match status" value="1"/>
</dbReference>
<dbReference type="InterPro" id="IPR007259">
    <property type="entry name" value="GCP"/>
</dbReference>
<keyword evidence="10" id="KW-1185">Reference proteome</keyword>
<dbReference type="InterPro" id="IPR041470">
    <property type="entry name" value="GCP_N"/>
</dbReference>
<evidence type="ECO:0000256" key="4">
    <source>
        <dbReference type="ARBA" id="ARBA00023212"/>
    </source>
</evidence>
<sequence>MRTKYSYRIPSDIIQRFMQTLDELLNIENKDDLAGYLITLDSHAAVSPSLAEPISGTTKGSEISRVSSGSTKASRRFPTNGKSLYDRIHRYKNGDAADVDESQIVRSLMFTLTGSTSDMFVFEGDNIKIPTGLSFGEVGLLYQILEPCLIFKKLSEIVAGGGRRSRASGKQKVSQTEVAFFSVIQEELLKYTQYVNSIVNSQNLEENSQSLTLRKLHLLLSDWISKLRFFNYLQLVYQDMESNEFLSLLDQLRGQGDPVLGKLSEEFFEYCIRPFIELVEDWTFSGELSDSDSEEESFFVRRREDQYGESFAYQVGKVPSCVTQGQSYAIFQIGKCLNFLKNDCNEIKWCEYFKQKYGSTKLVNDISKWNFDGPYQEIVHYCYSDVLCKKYDLVGELSNLHSFLLMGQGDFINSVVLKGNEVLNQSSSSLSAHQLIQILHNSIESTSVKDNYSRDIVNRLDARVLQLDSYGTIGWEVFTLDYELRFPLNKLFEADHKEYLRMFNFMFKLVRVNLLLNQGWASANHLKRRSIGKIARRGNLVRKSKEDLSMVDMRCLWIMKTFKRLNILRNEFVKFMNVLIGYIDLEIVDANYQKFAYELRNGKSDFGAIVQGGKGGNRSHLKSMKMDPIGSKWSDRKDVRSVKEYNLEELIQLHQNYIRAISRCKILDNENPKSRGKHSKRFYIQQIYSFLEIINKFVELNNEFNNLLVEMLSITGISAGSDINQDRYDDYLNRIDTKFNRLMENLTNEIINKFEDNLEEFTTDLMADKDENLRCMGLMLSN</sequence>
<dbReference type="GO" id="GO:0043015">
    <property type="term" value="F:gamma-tubulin binding"/>
    <property type="evidence" value="ECO:0007669"/>
    <property type="project" value="InterPro"/>
</dbReference>
<dbReference type="GO" id="GO:0000922">
    <property type="term" value="C:spindle pole"/>
    <property type="evidence" value="ECO:0007669"/>
    <property type="project" value="InterPro"/>
</dbReference>
<evidence type="ECO:0000256" key="5">
    <source>
        <dbReference type="RuleBase" id="RU363050"/>
    </source>
</evidence>
<accession>A0A448YHR0</accession>
<dbReference type="FunCoup" id="A0A448YHR0">
    <property type="interactions" value="201"/>
</dbReference>
<comment type="subcellular location">
    <subcellularLocation>
        <location evidence="5">Cytoplasm</location>
        <location evidence="5">Cytoskeleton</location>
        <location evidence="5">Microtubule organizing center</location>
    </subcellularLocation>
</comment>
<keyword evidence="2 5" id="KW-0963">Cytoplasm</keyword>
<protein>
    <recommendedName>
        <fullName evidence="5">Spindle pole body component</fullName>
    </recommendedName>
</protein>
<evidence type="ECO:0000259" key="8">
    <source>
        <dbReference type="Pfam" id="PF17681"/>
    </source>
</evidence>
<evidence type="ECO:0000256" key="2">
    <source>
        <dbReference type="ARBA" id="ARBA00022490"/>
    </source>
</evidence>
<dbReference type="Proteomes" id="UP000290900">
    <property type="component" value="Unassembled WGS sequence"/>
</dbReference>
<dbReference type="PANTHER" id="PTHR19302">
    <property type="entry name" value="GAMMA TUBULIN COMPLEX PROTEIN"/>
    <property type="match status" value="1"/>
</dbReference>
<dbReference type="GO" id="GO:0000930">
    <property type="term" value="C:gamma-tubulin complex"/>
    <property type="evidence" value="ECO:0007669"/>
    <property type="project" value="TreeGrafter"/>
</dbReference>
<reference evidence="9 10" key="1">
    <citation type="submission" date="2018-12" db="EMBL/GenBank/DDBJ databases">
        <authorList>
            <person name="Tiukova I."/>
            <person name="Dainat J."/>
        </authorList>
    </citation>
    <scope>NUCLEOTIDE SEQUENCE [LARGE SCALE GENOMIC DNA]</scope>
</reference>
<feature type="domain" description="Gamma tubulin complex component C-terminal" evidence="7">
    <location>
        <begin position="393"/>
        <end position="759"/>
    </location>
</feature>
<dbReference type="GO" id="GO:0051225">
    <property type="term" value="P:spindle assembly"/>
    <property type="evidence" value="ECO:0007669"/>
    <property type="project" value="TreeGrafter"/>
</dbReference>
<evidence type="ECO:0000313" key="9">
    <source>
        <dbReference type="EMBL" id="VEU20437.1"/>
    </source>
</evidence>
<organism evidence="9 10">
    <name type="scientific">Brettanomyces naardenensis</name>
    <name type="common">Yeast</name>
    <dbReference type="NCBI Taxonomy" id="13370"/>
    <lineage>
        <taxon>Eukaryota</taxon>
        <taxon>Fungi</taxon>
        <taxon>Dikarya</taxon>
        <taxon>Ascomycota</taxon>
        <taxon>Saccharomycotina</taxon>
        <taxon>Pichiomycetes</taxon>
        <taxon>Pichiales</taxon>
        <taxon>Pichiaceae</taxon>
        <taxon>Brettanomyces</taxon>
    </lineage>
</organism>
<dbReference type="OrthoDB" id="5860513at2759"/>
<name>A0A448YHR0_BRENA</name>
<dbReference type="GO" id="GO:0000278">
    <property type="term" value="P:mitotic cell cycle"/>
    <property type="evidence" value="ECO:0007669"/>
    <property type="project" value="TreeGrafter"/>
</dbReference>
<dbReference type="GO" id="GO:0051011">
    <property type="term" value="F:microtubule minus-end binding"/>
    <property type="evidence" value="ECO:0007669"/>
    <property type="project" value="TreeGrafter"/>
</dbReference>
<proteinExistence type="inferred from homology"/>
<feature type="region of interest" description="Disordered" evidence="6">
    <location>
        <begin position="50"/>
        <end position="78"/>
    </location>
</feature>
<gene>
    <name evidence="9" type="ORF">BRENAR_LOCUS1172</name>
</gene>